<dbReference type="Pfam" id="PF12796">
    <property type="entry name" value="Ank_2"/>
    <property type="match status" value="1"/>
</dbReference>
<evidence type="ECO:0000256" key="1">
    <source>
        <dbReference type="ARBA" id="ARBA00022737"/>
    </source>
</evidence>
<gene>
    <name evidence="4" type="ORF">LGLO00237_LOCUS27289</name>
</gene>
<feature type="compositionally biased region" description="Basic and acidic residues" evidence="3">
    <location>
        <begin position="32"/>
        <end position="41"/>
    </location>
</feature>
<dbReference type="InterPro" id="IPR002110">
    <property type="entry name" value="Ankyrin_rpt"/>
</dbReference>
<sequence>MAANEPTPAPLFAEITTPSNEFQLQDTPLFEKLFEKSPETKKGRRSRSARRAKPGASRRILRVRSRLVKGGPSTSKPEADERKGGQKWSLSAGKKQTVEDGTSPPSLSPLGTEEAPAWTRKLLNSNLMTYVRTGSTDACLKCRDYLHKAQPFILAQALRQASLYGELEMVRILVDKTPVDVNKGSASTGMTALMLAAQAGHLGVVRYLTRTRRCTTDINQANHNGLTALCWALLQGELEVVKELVFYAKADIGWDDEGRDATFFYRYKRGCGNKELVDKIFAAAAGLRPLRRDTPMITMLHQEITRATLDI</sequence>
<dbReference type="InterPro" id="IPR036770">
    <property type="entry name" value="Ankyrin_rpt-contain_sf"/>
</dbReference>
<dbReference type="SMART" id="SM00248">
    <property type="entry name" value="ANK"/>
    <property type="match status" value="3"/>
</dbReference>
<feature type="region of interest" description="Disordered" evidence="3">
    <location>
        <begin position="1"/>
        <end position="113"/>
    </location>
</feature>
<feature type="compositionally biased region" description="Basic residues" evidence="3">
    <location>
        <begin position="42"/>
        <end position="53"/>
    </location>
</feature>
<organism evidence="4">
    <name type="scientific">Lotharella globosa</name>
    <dbReference type="NCBI Taxonomy" id="91324"/>
    <lineage>
        <taxon>Eukaryota</taxon>
        <taxon>Sar</taxon>
        <taxon>Rhizaria</taxon>
        <taxon>Cercozoa</taxon>
        <taxon>Chlorarachniophyceae</taxon>
        <taxon>Lotharella</taxon>
    </lineage>
</organism>
<reference evidence="4" key="1">
    <citation type="submission" date="2021-01" db="EMBL/GenBank/DDBJ databases">
        <authorList>
            <person name="Corre E."/>
            <person name="Pelletier E."/>
            <person name="Niang G."/>
            <person name="Scheremetjew M."/>
            <person name="Finn R."/>
            <person name="Kale V."/>
            <person name="Holt S."/>
            <person name="Cochrane G."/>
            <person name="Meng A."/>
            <person name="Brown T."/>
            <person name="Cohen L."/>
        </authorList>
    </citation>
    <scope>NUCLEOTIDE SEQUENCE</scope>
    <source>
        <strain evidence="4">CCCM811</strain>
    </source>
</reference>
<evidence type="ECO:0000256" key="2">
    <source>
        <dbReference type="ARBA" id="ARBA00023043"/>
    </source>
</evidence>
<dbReference type="EMBL" id="HBIV01038428">
    <property type="protein sequence ID" value="CAE0675512.1"/>
    <property type="molecule type" value="Transcribed_RNA"/>
</dbReference>
<feature type="compositionally biased region" description="Polar residues" evidence="3">
    <location>
        <begin position="16"/>
        <end position="26"/>
    </location>
</feature>
<keyword evidence="1" id="KW-0677">Repeat</keyword>
<dbReference type="SUPFAM" id="SSF48403">
    <property type="entry name" value="Ankyrin repeat"/>
    <property type="match status" value="1"/>
</dbReference>
<proteinExistence type="predicted"/>
<dbReference type="PANTHER" id="PTHR24173">
    <property type="entry name" value="ANKYRIN REPEAT CONTAINING"/>
    <property type="match status" value="1"/>
</dbReference>
<accession>A0A7S3Z8U5</accession>
<keyword evidence="2" id="KW-0040">ANK repeat</keyword>
<dbReference type="PANTHER" id="PTHR24173:SF40">
    <property type="entry name" value="AGAP006757-PA"/>
    <property type="match status" value="1"/>
</dbReference>
<dbReference type="AlphaFoldDB" id="A0A7S3Z8U5"/>
<name>A0A7S3Z8U5_9EUKA</name>
<evidence type="ECO:0000313" key="4">
    <source>
        <dbReference type="EMBL" id="CAE0675512.1"/>
    </source>
</evidence>
<protein>
    <submittedName>
        <fullName evidence="4">Uncharacterized protein</fullName>
    </submittedName>
</protein>
<evidence type="ECO:0000256" key="3">
    <source>
        <dbReference type="SAM" id="MobiDB-lite"/>
    </source>
</evidence>
<dbReference type="Gene3D" id="1.25.40.20">
    <property type="entry name" value="Ankyrin repeat-containing domain"/>
    <property type="match status" value="2"/>
</dbReference>